<evidence type="ECO:0000313" key="4">
    <source>
        <dbReference type="Proteomes" id="UP000289316"/>
    </source>
</evidence>
<reference evidence="1 6" key="2">
    <citation type="journal article" date="2019" name="Nat. Med.">
        <title>Preventing dysbiosis of the neonatal mouse intestinal microbiome protects against late-onset sepsis.</title>
        <authorList>
            <person name="Singer J.R."/>
            <person name="Blosser E.G."/>
            <person name="Zindl C.L."/>
            <person name="Silberger D.J."/>
            <person name="Conlan S."/>
            <person name="Laufer V.A."/>
            <person name="DiToro D."/>
            <person name="Deming C."/>
            <person name="Kumar R."/>
            <person name="Morrow C.D."/>
            <person name="Segre J.A."/>
            <person name="Gray M.J."/>
            <person name="Randolph D.A."/>
            <person name="Weaver C.T."/>
        </authorList>
    </citation>
    <scope>NUCLEOTIDE SEQUENCE [LARGE SCALE GENOMIC DNA]</scope>
    <source>
        <strain evidence="1 6">V10</strain>
    </source>
</reference>
<sequence>MIFMLVDHLNMYFGPELHWPLWINFLGRFVAPAFSHA</sequence>
<dbReference type="OrthoDB" id="9781069at2"/>
<dbReference type="Proteomes" id="UP000289316">
    <property type="component" value="Unassembled WGS sequence"/>
</dbReference>
<name>A0A4Q2AWC7_9LACO</name>
<evidence type="ECO:0000313" key="3">
    <source>
        <dbReference type="EMBL" id="TGY54012.1"/>
    </source>
</evidence>
<dbReference type="Proteomes" id="UP000463931">
    <property type="component" value="Chromosome"/>
</dbReference>
<evidence type="ECO:0000313" key="1">
    <source>
        <dbReference type="EMBL" id="QIA90261.1"/>
    </source>
</evidence>
<dbReference type="EMBL" id="SRYK01000053">
    <property type="protein sequence ID" value="TGY54012.1"/>
    <property type="molecule type" value="Genomic_DNA"/>
</dbReference>
<evidence type="ECO:0000313" key="5">
    <source>
        <dbReference type="Proteomes" id="UP000306855"/>
    </source>
</evidence>
<dbReference type="Proteomes" id="UP000306855">
    <property type="component" value="Unassembled WGS sequence"/>
</dbReference>
<accession>A0A4Q2AWC7</accession>
<evidence type="ECO:0000313" key="2">
    <source>
        <dbReference type="EMBL" id="RXV74649.1"/>
    </source>
</evidence>
<organism evidence="2 4">
    <name type="scientific">Ligilactobacillus murinus</name>
    <dbReference type="NCBI Taxonomy" id="1622"/>
    <lineage>
        <taxon>Bacteria</taxon>
        <taxon>Bacillati</taxon>
        <taxon>Bacillota</taxon>
        <taxon>Bacilli</taxon>
        <taxon>Lactobacillales</taxon>
        <taxon>Lactobacillaceae</taxon>
        <taxon>Ligilactobacillus</taxon>
    </lineage>
</organism>
<reference evidence="2 4" key="1">
    <citation type="submission" date="2018-09" db="EMBL/GenBank/DDBJ databases">
        <title>Murine metabolic-syndrome-specific gut microbial biobank.</title>
        <authorList>
            <person name="Liu C."/>
        </authorList>
    </citation>
    <scope>NUCLEOTIDE SEQUENCE [LARGE SCALE GENOMIC DNA]</scope>
    <source>
        <strain evidence="2 4">C-30</strain>
    </source>
</reference>
<evidence type="ECO:0000313" key="6">
    <source>
        <dbReference type="Proteomes" id="UP000463931"/>
    </source>
</evidence>
<dbReference type="AlphaFoldDB" id="A0A4Q2AWC7"/>
<gene>
    <name evidence="2" type="ORF">D6C19_04525</name>
    <name evidence="3" type="ORF">E5340_08950</name>
    <name evidence="1" type="ORF">FEE40_08905</name>
</gene>
<reference evidence="3 5" key="3">
    <citation type="submission" date="2019-04" db="EMBL/GenBank/DDBJ databases">
        <title>Microbes associate with the intestines of laboratory mice.</title>
        <authorList>
            <person name="Navarre W."/>
            <person name="Wong E."/>
            <person name="Huang K."/>
            <person name="Tropini C."/>
            <person name="Ng K."/>
            <person name="Yu B."/>
        </authorList>
    </citation>
    <scope>NUCLEOTIDE SEQUENCE [LARGE SCALE GENOMIC DNA]</scope>
    <source>
        <strain evidence="3 5">NM26_J9</strain>
    </source>
</reference>
<dbReference type="EMBL" id="CP040852">
    <property type="protein sequence ID" value="QIA90261.1"/>
    <property type="molecule type" value="Genomic_DNA"/>
</dbReference>
<proteinExistence type="predicted"/>
<protein>
    <submittedName>
        <fullName evidence="2">Uncharacterized protein</fullName>
    </submittedName>
</protein>
<dbReference type="EMBL" id="QZFR01000024">
    <property type="protein sequence ID" value="RXV74649.1"/>
    <property type="molecule type" value="Genomic_DNA"/>
</dbReference>